<evidence type="ECO:0000259" key="2">
    <source>
        <dbReference type="Pfam" id="PF11955"/>
    </source>
</evidence>
<dbReference type="KEGG" id="sind:105176250"/>
<dbReference type="PANTHER" id="PTHR31476:SF16">
    <property type="entry name" value="F14O23.23 PROTEIN"/>
    <property type="match status" value="1"/>
</dbReference>
<feature type="compositionally biased region" description="Basic and acidic residues" evidence="1">
    <location>
        <begin position="469"/>
        <end position="483"/>
    </location>
</feature>
<feature type="compositionally biased region" description="Polar residues" evidence="1">
    <location>
        <begin position="452"/>
        <end position="467"/>
    </location>
</feature>
<gene>
    <name evidence="4" type="primary">LOC105176250</name>
</gene>
<dbReference type="PANTHER" id="PTHR31476">
    <property type="entry name" value="PROTEIN WHAT'S THIS FACTOR 1 HOMOLOG, CHLOROPLASTIC"/>
    <property type="match status" value="1"/>
</dbReference>
<dbReference type="InterPro" id="IPR021099">
    <property type="entry name" value="PORR_domain"/>
</dbReference>
<name>A0A6I9URE3_SESIN</name>
<proteinExistence type="predicted"/>
<dbReference type="GeneID" id="105176250"/>
<feature type="region of interest" description="Disordered" evidence="1">
    <location>
        <begin position="362"/>
        <end position="550"/>
    </location>
</feature>
<feature type="compositionally biased region" description="Basic and acidic residues" evidence="1">
    <location>
        <begin position="529"/>
        <end position="543"/>
    </location>
</feature>
<dbReference type="RefSeq" id="XP_011097293.1">
    <property type="nucleotide sequence ID" value="XM_011098991.2"/>
</dbReference>
<dbReference type="AlphaFoldDB" id="A0A6I9URE3"/>
<feature type="compositionally biased region" description="Polar residues" evidence="1">
    <location>
        <begin position="501"/>
        <end position="511"/>
    </location>
</feature>
<dbReference type="InterPro" id="IPR045040">
    <property type="entry name" value="PORR_fam"/>
</dbReference>
<reference evidence="4" key="1">
    <citation type="submission" date="2025-08" db="UniProtKB">
        <authorList>
            <consortium name="RefSeq"/>
        </authorList>
    </citation>
    <scope>IDENTIFICATION</scope>
</reference>
<feature type="compositionally biased region" description="Acidic residues" evidence="1">
    <location>
        <begin position="382"/>
        <end position="404"/>
    </location>
</feature>
<feature type="domain" description="PORR" evidence="2">
    <location>
        <begin position="37"/>
        <end position="358"/>
    </location>
</feature>
<feature type="compositionally biased region" description="Basic and acidic residues" evidence="1">
    <location>
        <begin position="362"/>
        <end position="381"/>
    </location>
</feature>
<dbReference type="Proteomes" id="UP000504604">
    <property type="component" value="Linkage group LG2"/>
</dbReference>
<dbReference type="Pfam" id="PF11955">
    <property type="entry name" value="PORR"/>
    <property type="match status" value="1"/>
</dbReference>
<organism evidence="3 4">
    <name type="scientific">Sesamum indicum</name>
    <name type="common">Oriental sesame</name>
    <name type="synonym">Sesamum orientale</name>
    <dbReference type="NCBI Taxonomy" id="4182"/>
    <lineage>
        <taxon>Eukaryota</taxon>
        <taxon>Viridiplantae</taxon>
        <taxon>Streptophyta</taxon>
        <taxon>Embryophyta</taxon>
        <taxon>Tracheophyta</taxon>
        <taxon>Spermatophyta</taxon>
        <taxon>Magnoliopsida</taxon>
        <taxon>eudicotyledons</taxon>
        <taxon>Gunneridae</taxon>
        <taxon>Pentapetalae</taxon>
        <taxon>asterids</taxon>
        <taxon>lamiids</taxon>
        <taxon>Lamiales</taxon>
        <taxon>Pedaliaceae</taxon>
        <taxon>Sesamum</taxon>
    </lineage>
</organism>
<keyword evidence="3" id="KW-1185">Reference proteome</keyword>
<evidence type="ECO:0000256" key="1">
    <source>
        <dbReference type="SAM" id="MobiDB-lite"/>
    </source>
</evidence>
<dbReference type="FunCoup" id="A0A6I9URE3">
    <property type="interactions" value="796"/>
</dbReference>
<dbReference type="OrthoDB" id="1892230at2759"/>
<evidence type="ECO:0000313" key="3">
    <source>
        <dbReference type="Proteomes" id="UP000504604"/>
    </source>
</evidence>
<sequence>MHFLHRYHSAYISRCRHHHHHHIRTLYDAVSSLRCPRDRGLDHAVEREKHLKPLLNLKNFIISEPSKSVPLSLITESKERLGVPFRPIEFIRKYPSIFEEFRPGSLNIQPHIKLTPEIVSLNSEENLLYQSVDYKQDIAGRLLKLLMISRINKIPIVLLERLKWELGLPQDYEKVIIPEFPDYFRVINGKNFGENSKVLELVCWSDEFAVSEMEKKRLKDGKIQFPLQYSKGFEIDKKYKKWVGEWQKLPYVSPYENATHLATKTDESDKWAVAVLHELLSLFVGKKAERDSLLSLGECFGLRARFKCAILQHPGIFYVSSKIGTYTVVLRDAYKRGMFIDRHPLMNMRFKYVQLMNVVKDEEKPKSKEKKTGIDVIKGGEESEDGEGGEEDNDMYDSSDDDENDKSKEAFQGDNVTTRGKFKRKGATFEEKNTRRSAARSANGRRAEKNVYKSSTRVAFQGENVTTRGEFKRKGATFEEKNPRRSLARSANGRRAEENVYKSSTRFSGRTNIRGGDMDIPRRPPQKLDFSRNRASSKTERTPYRGNSAT</sequence>
<protein>
    <submittedName>
        <fullName evidence="4">Protein ROOT PRIMORDIUM DEFECTIVE 1</fullName>
    </submittedName>
</protein>
<dbReference type="InParanoid" id="A0A6I9URE3"/>
<dbReference type="GO" id="GO:0003723">
    <property type="term" value="F:RNA binding"/>
    <property type="evidence" value="ECO:0007669"/>
    <property type="project" value="InterPro"/>
</dbReference>
<evidence type="ECO:0000313" key="4">
    <source>
        <dbReference type="RefSeq" id="XP_011097293.1"/>
    </source>
</evidence>
<dbReference type="Gramene" id="SIN_1017144.t">
    <property type="protein sequence ID" value="SIN_1017144.t.cds1"/>
    <property type="gene ID" value="SIN_1017144"/>
</dbReference>
<accession>A0A6I9URE3</accession>